<evidence type="ECO:0000313" key="1">
    <source>
        <dbReference type="EMBL" id="MBO8469826.1"/>
    </source>
</evidence>
<reference evidence="1" key="1">
    <citation type="submission" date="2020-10" db="EMBL/GenBank/DDBJ databases">
        <authorList>
            <person name="Gilroy R."/>
        </authorList>
    </citation>
    <scope>NUCLEOTIDE SEQUENCE</scope>
    <source>
        <strain evidence="1">14700</strain>
    </source>
</reference>
<reference evidence="1" key="2">
    <citation type="journal article" date="2021" name="PeerJ">
        <title>Extensive microbial diversity within the chicken gut microbiome revealed by metagenomics and culture.</title>
        <authorList>
            <person name="Gilroy R."/>
            <person name="Ravi A."/>
            <person name="Getino M."/>
            <person name="Pursley I."/>
            <person name="Horton D.L."/>
            <person name="Alikhan N.F."/>
            <person name="Baker D."/>
            <person name="Gharbi K."/>
            <person name="Hall N."/>
            <person name="Watson M."/>
            <person name="Adriaenssens E.M."/>
            <person name="Foster-Nyarko E."/>
            <person name="Jarju S."/>
            <person name="Secka A."/>
            <person name="Antonio M."/>
            <person name="Oren A."/>
            <person name="Chaudhuri R.R."/>
            <person name="La Ragione R."/>
            <person name="Hildebrand F."/>
            <person name="Pallen M.J."/>
        </authorList>
    </citation>
    <scope>NUCLEOTIDE SEQUENCE</scope>
    <source>
        <strain evidence="1">14700</strain>
    </source>
</reference>
<dbReference type="EMBL" id="JADIMF010000145">
    <property type="protein sequence ID" value="MBO8469826.1"/>
    <property type="molecule type" value="Genomic_DNA"/>
</dbReference>
<evidence type="ECO:0000313" key="2">
    <source>
        <dbReference type="Proteomes" id="UP000810292"/>
    </source>
</evidence>
<gene>
    <name evidence="1" type="ORF">IAA72_08595</name>
</gene>
<comment type="caution">
    <text evidence="1">The sequence shown here is derived from an EMBL/GenBank/DDBJ whole genome shotgun (WGS) entry which is preliminary data.</text>
</comment>
<sequence>MRFSSAPGQLALKLVPEGKELLLVIVQLHSYPYSESDKFLRERLGVGRLGVGAVYEQYLEAVLPE</sequence>
<organism evidence="1 2">
    <name type="scientific">Candidatus Ornithospirochaeta stercoravium</name>
    <dbReference type="NCBI Taxonomy" id="2840897"/>
    <lineage>
        <taxon>Bacteria</taxon>
        <taxon>Pseudomonadati</taxon>
        <taxon>Spirochaetota</taxon>
        <taxon>Spirochaetia</taxon>
        <taxon>Spirochaetales</taxon>
        <taxon>Spirochaetaceae</taxon>
        <taxon>Spirochaetaceae incertae sedis</taxon>
        <taxon>Candidatus Ornithospirochaeta</taxon>
    </lineage>
</organism>
<protein>
    <submittedName>
        <fullName evidence="1">Uncharacterized protein</fullName>
    </submittedName>
</protein>
<accession>A0A9D9IE08</accession>
<name>A0A9D9IE08_9SPIO</name>
<proteinExistence type="predicted"/>
<dbReference type="Proteomes" id="UP000810292">
    <property type="component" value="Unassembled WGS sequence"/>
</dbReference>
<dbReference type="AlphaFoldDB" id="A0A9D9IE08"/>